<sequence>MTPNQARMIFFILVIFDAVVKRLGYVKHVSYLKKNTMLLSTRDSKGITIW</sequence>
<dbReference type="Proteomes" id="UP000008827">
    <property type="component" value="Chromosome 6"/>
</dbReference>
<dbReference type="EMBL" id="CM000839">
    <property type="protein sequence ID" value="KRH52999.1"/>
    <property type="molecule type" value="Genomic_DNA"/>
</dbReference>
<accession>A0A0R0JEL1</accession>
<organism evidence="1">
    <name type="scientific">Glycine max</name>
    <name type="common">Soybean</name>
    <name type="synonym">Glycine hispida</name>
    <dbReference type="NCBI Taxonomy" id="3847"/>
    <lineage>
        <taxon>Eukaryota</taxon>
        <taxon>Viridiplantae</taxon>
        <taxon>Streptophyta</taxon>
        <taxon>Embryophyta</taxon>
        <taxon>Tracheophyta</taxon>
        <taxon>Spermatophyta</taxon>
        <taxon>Magnoliopsida</taxon>
        <taxon>eudicotyledons</taxon>
        <taxon>Gunneridae</taxon>
        <taxon>Pentapetalae</taxon>
        <taxon>rosids</taxon>
        <taxon>fabids</taxon>
        <taxon>Fabales</taxon>
        <taxon>Fabaceae</taxon>
        <taxon>Papilionoideae</taxon>
        <taxon>50 kb inversion clade</taxon>
        <taxon>NPAAA clade</taxon>
        <taxon>indigoferoid/millettioid clade</taxon>
        <taxon>Phaseoleae</taxon>
        <taxon>Glycine</taxon>
        <taxon>Glycine subgen. Soja</taxon>
    </lineage>
</organism>
<reference evidence="2" key="2">
    <citation type="submission" date="2018-02" db="UniProtKB">
        <authorList>
            <consortium name="EnsemblPlants"/>
        </authorList>
    </citation>
    <scope>IDENTIFICATION</scope>
    <source>
        <strain evidence="2">Williams 82</strain>
    </source>
</reference>
<name>A0A0R0JEL1_SOYBN</name>
<proteinExistence type="predicted"/>
<gene>
    <name evidence="1" type="ORF">GLYMA_06G099900</name>
</gene>
<evidence type="ECO:0000313" key="3">
    <source>
        <dbReference type="Proteomes" id="UP000008827"/>
    </source>
</evidence>
<evidence type="ECO:0000313" key="2">
    <source>
        <dbReference type="EnsemblPlants" id="KRH52999"/>
    </source>
</evidence>
<dbReference type="AlphaFoldDB" id="A0A0R0JEL1"/>
<dbReference type="InParanoid" id="A0A0R0JEL1"/>
<reference evidence="1" key="3">
    <citation type="submission" date="2018-07" db="EMBL/GenBank/DDBJ databases">
        <title>WGS assembly of Glycine max.</title>
        <authorList>
            <person name="Schmutz J."/>
            <person name="Cannon S."/>
            <person name="Schlueter J."/>
            <person name="Ma J."/>
            <person name="Mitros T."/>
            <person name="Nelson W."/>
            <person name="Hyten D."/>
            <person name="Song Q."/>
            <person name="Thelen J."/>
            <person name="Cheng J."/>
            <person name="Xu D."/>
            <person name="Hellsten U."/>
            <person name="May G."/>
            <person name="Yu Y."/>
            <person name="Sakurai T."/>
            <person name="Umezawa T."/>
            <person name="Bhattacharyya M."/>
            <person name="Sandhu D."/>
            <person name="Valliyodan B."/>
            <person name="Lindquist E."/>
            <person name="Peto M."/>
            <person name="Grant D."/>
            <person name="Shu S."/>
            <person name="Goodstein D."/>
            <person name="Barry K."/>
            <person name="Futrell-Griggs M."/>
            <person name="Abernathy B."/>
            <person name="Du J."/>
            <person name="Tian Z."/>
            <person name="Zhu L."/>
            <person name="Gill N."/>
            <person name="Joshi T."/>
            <person name="Libault M."/>
            <person name="Sethuraman A."/>
            <person name="Zhang X."/>
            <person name="Shinozaki K."/>
            <person name="Nguyen H."/>
            <person name="Wing R."/>
            <person name="Cregan P."/>
            <person name="Specht J."/>
            <person name="Grimwood J."/>
            <person name="Rokhsar D."/>
            <person name="Stacey G."/>
            <person name="Shoemaker R."/>
            <person name="Jackson S."/>
        </authorList>
    </citation>
    <scope>NUCLEOTIDE SEQUENCE</scope>
    <source>
        <tissue evidence="1">Callus</tissue>
    </source>
</reference>
<protein>
    <submittedName>
        <fullName evidence="1 2">Uncharacterized protein</fullName>
    </submittedName>
</protein>
<keyword evidence="3" id="KW-1185">Reference proteome</keyword>
<dbReference type="Gramene" id="KRH52999">
    <property type="protein sequence ID" value="KRH52999"/>
    <property type="gene ID" value="GLYMA_06G099900"/>
</dbReference>
<reference evidence="1 2" key="1">
    <citation type="journal article" date="2010" name="Nature">
        <title>Genome sequence of the palaeopolyploid soybean.</title>
        <authorList>
            <person name="Schmutz J."/>
            <person name="Cannon S.B."/>
            <person name="Schlueter J."/>
            <person name="Ma J."/>
            <person name="Mitros T."/>
            <person name="Nelson W."/>
            <person name="Hyten D.L."/>
            <person name="Song Q."/>
            <person name="Thelen J.J."/>
            <person name="Cheng J."/>
            <person name="Xu D."/>
            <person name="Hellsten U."/>
            <person name="May G.D."/>
            <person name="Yu Y."/>
            <person name="Sakurai T."/>
            <person name="Umezawa T."/>
            <person name="Bhattacharyya M.K."/>
            <person name="Sandhu D."/>
            <person name="Valliyodan B."/>
            <person name="Lindquist E."/>
            <person name="Peto M."/>
            <person name="Grant D."/>
            <person name="Shu S."/>
            <person name="Goodstein D."/>
            <person name="Barry K."/>
            <person name="Futrell-Griggs M."/>
            <person name="Abernathy B."/>
            <person name="Du J."/>
            <person name="Tian Z."/>
            <person name="Zhu L."/>
            <person name="Gill N."/>
            <person name="Joshi T."/>
            <person name="Libault M."/>
            <person name="Sethuraman A."/>
            <person name="Zhang X.-C."/>
            <person name="Shinozaki K."/>
            <person name="Nguyen H.T."/>
            <person name="Wing R.A."/>
            <person name="Cregan P."/>
            <person name="Specht J."/>
            <person name="Grimwood J."/>
            <person name="Rokhsar D."/>
            <person name="Stacey G."/>
            <person name="Shoemaker R.C."/>
            <person name="Jackson S.A."/>
        </authorList>
    </citation>
    <scope>NUCLEOTIDE SEQUENCE [LARGE SCALE GENOMIC DNA]</scope>
    <source>
        <strain evidence="2">cv. Williams 82</strain>
        <tissue evidence="1">Callus</tissue>
    </source>
</reference>
<evidence type="ECO:0000313" key="1">
    <source>
        <dbReference type="EMBL" id="KRH52999.1"/>
    </source>
</evidence>
<dbReference type="EnsemblPlants" id="KRH52999">
    <property type="protein sequence ID" value="KRH52999"/>
    <property type="gene ID" value="GLYMA_06G099900"/>
</dbReference>